<reference evidence="5 6" key="1">
    <citation type="submission" date="2018-06" db="EMBL/GenBank/DDBJ databases">
        <authorList>
            <consortium name="Pathogen Informatics"/>
            <person name="Doyle S."/>
        </authorList>
    </citation>
    <scope>NUCLEOTIDE SEQUENCE [LARGE SCALE GENOMIC DNA]</scope>
    <source>
        <strain evidence="5 6">NCTC10821</strain>
    </source>
</reference>
<proteinExistence type="predicted"/>
<dbReference type="InterPro" id="IPR016167">
    <property type="entry name" value="FAD-bd_PCMH_sub1"/>
</dbReference>
<dbReference type="SMART" id="SM01092">
    <property type="entry name" value="CO_deh_flav_C"/>
    <property type="match status" value="1"/>
</dbReference>
<dbReference type="SUPFAM" id="SSF56176">
    <property type="entry name" value="FAD-binding/transporter-associated domain-like"/>
    <property type="match status" value="1"/>
</dbReference>
<dbReference type="InterPro" id="IPR036318">
    <property type="entry name" value="FAD-bd_PCMH-like_sf"/>
</dbReference>
<keyword evidence="1" id="KW-0285">Flavoprotein</keyword>
<dbReference type="RefSeq" id="WP_115280246.1">
    <property type="nucleotide sequence ID" value="NZ_AP022600.1"/>
</dbReference>
<evidence type="ECO:0000259" key="4">
    <source>
        <dbReference type="PROSITE" id="PS51387"/>
    </source>
</evidence>
<evidence type="ECO:0000313" key="6">
    <source>
        <dbReference type="Proteomes" id="UP000254978"/>
    </source>
</evidence>
<protein>
    <submittedName>
        <fullName evidence="5">Aerobic-type carbon monoxide dehydrogenase, middle subunit CoxM/CutM-like protein</fullName>
        <ecNumber evidence="5">1.2.7.4</ecNumber>
    </submittedName>
</protein>
<evidence type="ECO:0000256" key="3">
    <source>
        <dbReference type="ARBA" id="ARBA00023002"/>
    </source>
</evidence>
<dbReference type="EC" id="1.2.7.4" evidence="5"/>
<evidence type="ECO:0000256" key="1">
    <source>
        <dbReference type="ARBA" id="ARBA00022630"/>
    </source>
</evidence>
<dbReference type="PROSITE" id="PS51387">
    <property type="entry name" value="FAD_PCMH"/>
    <property type="match status" value="1"/>
</dbReference>
<dbReference type="SUPFAM" id="SSF55447">
    <property type="entry name" value="CO dehydrogenase flavoprotein C-terminal domain-like"/>
    <property type="match status" value="1"/>
</dbReference>
<dbReference type="InterPro" id="IPR051312">
    <property type="entry name" value="Diverse_Substr_Oxidored"/>
</dbReference>
<dbReference type="Gene3D" id="3.30.43.10">
    <property type="entry name" value="Uridine Diphospho-n-acetylenolpyruvylglucosamine Reductase, domain 2"/>
    <property type="match status" value="1"/>
</dbReference>
<dbReference type="InterPro" id="IPR002346">
    <property type="entry name" value="Mopterin_DH_FAD-bd"/>
</dbReference>
<dbReference type="PANTHER" id="PTHR42659">
    <property type="entry name" value="XANTHINE DEHYDROGENASE SUBUNIT C-RELATED"/>
    <property type="match status" value="1"/>
</dbReference>
<evidence type="ECO:0000313" key="5">
    <source>
        <dbReference type="EMBL" id="STZ61271.1"/>
    </source>
</evidence>
<name>A0A378TKE4_9MYCO</name>
<accession>A0A378TKE4</accession>
<dbReference type="Pfam" id="PF00941">
    <property type="entry name" value="FAD_binding_5"/>
    <property type="match status" value="1"/>
</dbReference>
<dbReference type="OrthoDB" id="9793944at2"/>
<dbReference type="InterPro" id="IPR036683">
    <property type="entry name" value="CO_DH_flav_C_dom_sf"/>
</dbReference>
<dbReference type="PANTHER" id="PTHR42659:SF2">
    <property type="entry name" value="XANTHINE DEHYDROGENASE SUBUNIT C-RELATED"/>
    <property type="match status" value="1"/>
</dbReference>
<dbReference type="InterPro" id="IPR016166">
    <property type="entry name" value="FAD-bd_PCMH"/>
</dbReference>
<organism evidence="5 6">
    <name type="scientific">Mycolicibacterium tokaiense</name>
    <dbReference type="NCBI Taxonomy" id="39695"/>
    <lineage>
        <taxon>Bacteria</taxon>
        <taxon>Bacillati</taxon>
        <taxon>Actinomycetota</taxon>
        <taxon>Actinomycetes</taxon>
        <taxon>Mycobacteriales</taxon>
        <taxon>Mycobacteriaceae</taxon>
        <taxon>Mycolicibacterium</taxon>
    </lineage>
</organism>
<feature type="domain" description="FAD-binding PCMH-type" evidence="4">
    <location>
        <begin position="1"/>
        <end position="174"/>
    </location>
</feature>
<dbReference type="InterPro" id="IPR005107">
    <property type="entry name" value="CO_DH_flav_C"/>
</dbReference>
<dbReference type="Gene3D" id="3.30.465.10">
    <property type="match status" value="1"/>
</dbReference>
<gene>
    <name evidence="5" type="primary">cutM_4</name>
    <name evidence="5" type="ORF">NCTC10821_04820</name>
</gene>
<sequence>MPRYHAPATIAEVVQLLGEHGADARLLVGGTDLLVGVRHGTVNPAVVIDLKTPADLPAPIVIEESRVRIGPTLTMAALTAEPLIRQVYPGLVEAADLVGSVAIRNRASLIGNVCNASPAADTVPALLLYDPTVTVQGPNGERTVALRDFYLGPRLTRCGPDELVVRLDLPRPQTVSGSAFQRLTRRRGVDLASVSVAAAVDPDGIVRLGMGAVGPTPLLSEAPGLRLVDGTVTDSHLEQLVGPATPISDVRAEGDYRAATLRALARRAILTAAHRRTRREAS</sequence>
<dbReference type="Pfam" id="PF03450">
    <property type="entry name" value="CO_deh_flav_C"/>
    <property type="match status" value="1"/>
</dbReference>
<dbReference type="GO" id="GO:0071949">
    <property type="term" value="F:FAD binding"/>
    <property type="evidence" value="ECO:0007669"/>
    <property type="project" value="InterPro"/>
</dbReference>
<dbReference type="Gene3D" id="3.30.390.50">
    <property type="entry name" value="CO dehydrogenase flavoprotein, C-terminal domain"/>
    <property type="match status" value="1"/>
</dbReference>
<dbReference type="EMBL" id="UGQT01000001">
    <property type="protein sequence ID" value="STZ61271.1"/>
    <property type="molecule type" value="Genomic_DNA"/>
</dbReference>
<dbReference type="Proteomes" id="UP000254978">
    <property type="component" value="Unassembled WGS sequence"/>
</dbReference>
<dbReference type="GO" id="GO:0043885">
    <property type="term" value="F:anaerobic carbon-monoxide dehydrogenase activity"/>
    <property type="evidence" value="ECO:0007669"/>
    <property type="project" value="UniProtKB-EC"/>
</dbReference>
<keyword evidence="2" id="KW-0274">FAD</keyword>
<keyword evidence="6" id="KW-1185">Reference proteome</keyword>
<dbReference type="AlphaFoldDB" id="A0A378TKE4"/>
<evidence type="ECO:0000256" key="2">
    <source>
        <dbReference type="ARBA" id="ARBA00022827"/>
    </source>
</evidence>
<dbReference type="InterPro" id="IPR016169">
    <property type="entry name" value="FAD-bd_PCMH_sub2"/>
</dbReference>
<keyword evidence="3 5" id="KW-0560">Oxidoreductase</keyword>